<dbReference type="Pfam" id="PF13428">
    <property type="entry name" value="TPR_14"/>
    <property type="match status" value="1"/>
</dbReference>
<evidence type="ECO:0000256" key="4">
    <source>
        <dbReference type="ARBA" id="ARBA00022801"/>
    </source>
</evidence>
<feature type="repeat" description="TPR" evidence="7">
    <location>
        <begin position="113"/>
        <end position="146"/>
    </location>
</feature>
<dbReference type="GO" id="GO:0004222">
    <property type="term" value="F:metalloendopeptidase activity"/>
    <property type="evidence" value="ECO:0007669"/>
    <property type="project" value="InterPro"/>
</dbReference>
<keyword evidence="6" id="KW-0862">Zinc</keyword>
<dbReference type="SMART" id="SM00028">
    <property type="entry name" value="TPR"/>
    <property type="match status" value="3"/>
</dbReference>
<evidence type="ECO:0000256" key="1">
    <source>
        <dbReference type="ARBA" id="ARBA00022670"/>
    </source>
</evidence>
<dbReference type="InterPro" id="IPR024079">
    <property type="entry name" value="MetalloPept_cat_dom_sf"/>
</dbReference>
<dbReference type="PANTHER" id="PTHR44943:SF8">
    <property type="entry name" value="TPR REPEAT-CONTAINING PROTEIN MJ0263"/>
    <property type="match status" value="1"/>
</dbReference>
<evidence type="ECO:0000256" key="3">
    <source>
        <dbReference type="ARBA" id="ARBA00022737"/>
    </source>
</evidence>
<dbReference type="Gene3D" id="3.40.390.10">
    <property type="entry name" value="Collagenase (Catalytic Domain)"/>
    <property type="match status" value="1"/>
</dbReference>
<name>Q977M9_9ARCH</name>
<accession>Q977M9</accession>
<keyword evidence="1 9" id="KW-0645">Protease</keyword>
<feature type="repeat" description="TPR" evidence="7">
    <location>
        <begin position="45"/>
        <end position="78"/>
    </location>
</feature>
<dbReference type="InterPro" id="IPR019734">
    <property type="entry name" value="TPR_rpt"/>
</dbReference>
<keyword evidence="9" id="KW-0482">Metalloprotease</keyword>
<organism evidence="9">
    <name type="scientific">uncultured crenarchaeote 74A4</name>
    <dbReference type="NCBI Taxonomy" id="166279"/>
    <lineage>
        <taxon>Archaea</taxon>
        <taxon>Nitrososphaerota</taxon>
        <taxon>Nitrososphaeria</taxon>
        <taxon>Nitrosopumilales</taxon>
        <taxon>environmental samples</taxon>
    </lineage>
</organism>
<keyword evidence="4" id="KW-0378">Hydrolase</keyword>
<feature type="domain" description="Peptidase M10 metallopeptidase" evidence="8">
    <location>
        <begin position="414"/>
        <end position="492"/>
    </location>
</feature>
<evidence type="ECO:0000256" key="7">
    <source>
        <dbReference type="PROSITE-ProRule" id="PRU00339"/>
    </source>
</evidence>
<evidence type="ECO:0000259" key="8">
    <source>
        <dbReference type="Pfam" id="PF00413"/>
    </source>
</evidence>
<evidence type="ECO:0000256" key="2">
    <source>
        <dbReference type="ARBA" id="ARBA00022723"/>
    </source>
</evidence>
<dbReference type="GO" id="GO:0031012">
    <property type="term" value="C:extracellular matrix"/>
    <property type="evidence" value="ECO:0007669"/>
    <property type="project" value="InterPro"/>
</dbReference>
<proteinExistence type="predicted"/>
<keyword evidence="5 7" id="KW-0802">TPR repeat</keyword>
<dbReference type="EMBL" id="AF393466">
    <property type="protein sequence ID" value="AAK96080.1"/>
    <property type="molecule type" value="Genomic_DNA"/>
</dbReference>
<dbReference type="InterPro" id="IPR011990">
    <property type="entry name" value="TPR-like_helical_dom_sf"/>
</dbReference>
<dbReference type="PROSITE" id="PS50005">
    <property type="entry name" value="TPR"/>
    <property type="match status" value="2"/>
</dbReference>
<protein>
    <submittedName>
        <fullName evidence="9">Zn-dependent metalloprotease</fullName>
    </submittedName>
</protein>
<dbReference type="SUPFAM" id="SSF55486">
    <property type="entry name" value="Metalloproteases ('zincins'), catalytic domain"/>
    <property type="match status" value="1"/>
</dbReference>
<dbReference type="InterPro" id="IPR001818">
    <property type="entry name" value="Pept_M10_metallopeptidase"/>
</dbReference>
<sequence length="509" mass="58976">MKKIIKITTYVAIIILTTSYIISDEVSAQTVQDYHMKGHSTQTVEKTELDKAKIHFVNGEYKQAVRIYEQLLENNPNDTAILKMKAIAFSNSNDDVNSLKDFYKIIQQDPNSIIALTGMGVGFGNLGEYKEASIYLEKALKEDPNNIIIKNYKKIIDEINIKYRFTPTEKTVPNTIKNNGDVPIWVKSVVSLWGVEKITDEDFLNILEYLIKNDIIKIPKENIFENTKELKMLSWVRGNLNTWSQEEVPNSEFFKNMNWLIENKFIKSDKISQKSQEEIDYEEYLFNKYLRDIKNNMSKEIRYIEHSNPSQDVIKKFLRDYVKWNFEQQVKNPSSEFPDPTYEIIDGTYNITYQTYINDQPVGLPLNHKDTLENTFEFWEGKESKTDKQNARVLFEITKLKHEANVWITWVIRDMGEGVLGHAHLGKGVVEVSLGDYSCDGSFQLYDVASVQTIMTHEIGHSIGLPHTNDRANIMYPSYTPSYAYCLLNLSDVENDEIKKINLPITLNN</sequence>
<evidence type="ECO:0000256" key="6">
    <source>
        <dbReference type="ARBA" id="ARBA00022833"/>
    </source>
</evidence>
<keyword evidence="2" id="KW-0479">Metal-binding</keyword>
<dbReference type="GO" id="GO:0006508">
    <property type="term" value="P:proteolysis"/>
    <property type="evidence" value="ECO:0007669"/>
    <property type="project" value="UniProtKB-KW"/>
</dbReference>
<dbReference type="GO" id="GO:0008270">
    <property type="term" value="F:zinc ion binding"/>
    <property type="evidence" value="ECO:0007669"/>
    <property type="project" value="InterPro"/>
</dbReference>
<reference evidence="9" key="1">
    <citation type="journal article" date="2002" name="Appl. Environ. Microbiol.">
        <title>Comparative genomic analysis of archaeal genotypic variants in a single population and in two different oceanic provinces.</title>
        <authorList>
            <person name="Beja O."/>
            <person name="Koonin E.V."/>
            <person name="Aravind L."/>
            <person name="Taylor L.T."/>
            <person name="Seitz H."/>
            <person name="Stein J.L."/>
            <person name="Bensen D.C."/>
            <person name="Feldman R.A."/>
            <person name="Swanson R.V."/>
            <person name="DeLong E.F."/>
        </authorList>
    </citation>
    <scope>NUCLEOTIDE SEQUENCE</scope>
</reference>
<evidence type="ECO:0000256" key="5">
    <source>
        <dbReference type="ARBA" id="ARBA00022803"/>
    </source>
</evidence>
<dbReference type="AlphaFoldDB" id="Q977M9"/>
<dbReference type="Pfam" id="PF00413">
    <property type="entry name" value="Peptidase_M10"/>
    <property type="match status" value="1"/>
</dbReference>
<dbReference type="Gene3D" id="1.25.40.10">
    <property type="entry name" value="Tetratricopeptide repeat domain"/>
    <property type="match status" value="1"/>
</dbReference>
<evidence type="ECO:0000313" key="9">
    <source>
        <dbReference type="EMBL" id="AAK96080.1"/>
    </source>
</evidence>
<dbReference type="SUPFAM" id="SSF48452">
    <property type="entry name" value="TPR-like"/>
    <property type="match status" value="1"/>
</dbReference>
<keyword evidence="3" id="KW-0677">Repeat</keyword>
<dbReference type="Pfam" id="PF13181">
    <property type="entry name" value="TPR_8"/>
    <property type="match status" value="1"/>
</dbReference>
<dbReference type="InterPro" id="IPR051685">
    <property type="entry name" value="Ycf3/AcsC/BcsC/TPR_MFPF"/>
</dbReference>
<dbReference type="PANTHER" id="PTHR44943">
    <property type="entry name" value="CELLULOSE SYNTHASE OPERON PROTEIN C"/>
    <property type="match status" value="1"/>
</dbReference>